<feature type="compositionally biased region" description="Basic residues" evidence="1">
    <location>
        <begin position="41"/>
        <end position="51"/>
    </location>
</feature>
<accession>A0A6J4TMZ8</accession>
<dbReference type="EMBL" id="CADCVS010000443">
    <property type="protein sequence ID" value="CAA9526503.1"/>
    <property type="molecule type" value="Genomic_DNA"/>
</dbReference>
<sequence length="61" mass="7110">ERARAGKDVARDLHRVPRDLRRRVRRRGLLRPGLGMGRADRQRHHVRRRARAPGGGKKETL</sequence>
<evidence type="ECO:0000256" key="1">
    <source>
        <dbReference type="SAM" id="MobiDB-lite"/>
    </source>
</evidence>
<feature type="non-terminal residue" evidence="2">
    <location>
        <position position="61"/>
    </location>
</feature>
<name>A0A6J4TMZ8_9ACTN</name>
<feature type="region of interest" description="Disordered" evidence="1">
    <location>
        <begin position="24"/>
        <end position="61"/>
    </location>
</feature>
<proteinExistence type="predicted"/>
<evidence type="ECO:0000313" key="2">
    <source>
        <dbReference type="EMBL" id="CAA9526503.1"/>
    </source>
</evidence>
<reference evidence="2" key="1">
    <citation type="submission" date="2020-02" db="EMBL/GenBank/DDBJ databases">
        <authorList>
            <person name="Meier V. D."/>
        </authorList>
    </citation>
    <scope>NUCLEOTIDE SEQUENCE</scope>
    <source>
        <strain evidence="2">AVDCRST_MAG30</strain>
    </source>
</reference>
<organism evidence="2">
    <name type="scientific">uncultured Solirubrobacteraceae bacterium</name>
    <dbReference type="NCBI Taxonomy" id="1162706"/>
    <lineage>
        <taxon>Bacteria</taxon>
        <taxon>Bacillati</taxon>
        <taxon>Actinomycetota</taxon>
        <taxon>Thermoleophilia</taxon>
        <taxon>Solirubrobacterales</taxon>
        <taxon>Solirubrobacteraceae</taxon>
        <taxon>environmental samples</taxon>
    </lineage>
</organism>
<gene>
    <name evidence="2" type="ORF">AVDCRST_MAG30-3415</name>
</gene>
<protein>
    <submittedName>
        <fullName evidence="2">Uncharacterized protein</fullName>
    </submittedName>
</protein>
<dbReference type="AlphaFoldDB" id="A0A6J4TMZ8"/>
<feature type="non-terminal residue" evidence="2">
    <location>
        <position position="1"/>
    </location>
</feature>